<dbReference type="Pfam" id="PF05137">
    <property type="entry name" value="PilN"/>
    <property type="match status" value="1"/>
</dbReference>
<evidence type="ECO:0000256" key="1">
    <source>
        <dbReference type="SAM" id="Coils"/>
    </source>
</evidence>
<name>A0A2N9X778_9NEIS</name>
<feature type="compositionally biased region" description="Polar residues" evidence="2">
    <location>
        <begin position="195"/>
        <end position="206"/>
    </location>
</feature>
<keyword evidence="5" id="KW-1185">Reference proteome</keyword>
<feature type="coiled-coil region" evidence="1">
    <location>
        <begin position="60"/>
        <end position="97"/>
    </location>
</feature>
<dbReference type="PANTHER" id="PTHR40278">
    <property type="entry name" value="DNA UTILIZATION PROTEIN HOFN"/>
    <property type="match status" value="1"/>
</dbReference>
<dbReference type="AlphaFoldDB" id="A0A2N9X778"/>
<dbReference type="InterPro" id="IPR052534">
    <property type="entry name" value="Extracell_DNA_Util/SecSys_Comp"/>
</dbReference>
<feature type="region of interest" description="Disordered" evidence="2">
    <location>
        <begin position="195"/>
        <end position="222"/>
    </location>
</feature>
<evidence type="ECO:0000313" key="4">
    <source>
        <dbReference type="EMBL" id="PIT39580.1"/>
    </source>
</evidence>
<dbReference type="PANTHER" id="PTHR40278:SF2">
    <property type="entry name" value="TYPE IV PILUS INNER MEMBRANE COMPONENT PILN"/>
    <property type="match status" value="1"/>
</dbReference>
<evidence type="ECO:0000313" key="5">
    <source>
        <dbReference type="Proteomes" id="UP000230202"/>
    </source>
</evidence>
<keyword evidence="3" id="KW-0472">Membrane</keyword>
<protein>
    <recommendedName>
        <fullName evidence="6">Pilus assembly protein PilP</fullName>
    </recommendedName>
</protein>
<keyword evidence="3" id="KW-1133">Transmembrane helix</keyword>
<dbReference type="EMBL" id="MEIL01000026">
    <property type="protein sequence ID" value="PIT39580.1"/>
    <property type="molecule type" value="Genomic_DNA"/>
</dbReference>
<dbReference type="GO" id="GO:0043683">
    <property type="term" value="P:type IV pilus assembly"/>
    <property type="evidence" value="ECO:0007669"/>
    <property type="project" value="TreeGrafter"/>
</dbReference>
<accession>A0A2N9X778</accession>
<dbReference type="InterPro" id="IPR007813">
    <property type="entry name" value="PilN"/>
</dbReference>
<dbReference type="RefSeq" id="WP_100151994.1">
    <property type="nucleotide sequence ID" value="NZ_MEIL01000026.1"/>
</dbReference>
<feature type="transmembrane region" description="Helical" evidence="3">
    <location>
        <begin position="27"/>
        <end position="46"/>
    </location>
</feature>
<keyword evidence="1" id="KW-0175">Coiled coil</keyword>
<sequence>MLPLLKINLLPYREALQTKQKKQFQTLLAVAALIGIGLAVLGYIAIDSRVSSQDARNQVLKDGINKLDGEIKQIAQLQDERKNFTARQEKVEELSNKRFEAARILDTLNTLAPLGLYITSIEAQDANTYVINGKAFSDAKTAAFMNALPGQLFTTPELLNIKRVNNTQEFSIRIRLNNLIGQQEDMIETNQVLNSNSSSTELNQDTEAPHQENEFSASEPTN</sequence>
<gene>
    <name evidence="4" type="ORF">BHC54_04895</name>
</gene>
<organism evidence="4 5">
    <name type="scientific">Snodgrassella alvi</name>
    <dbReference type="NCBI Taxonomy" id="1196083"/>
    <lineage>
        <taxon>Bacteria</taxon>
        <taxon>Pseudomonadati</taxon>
        <taxon>Pseudomonadota</taxon>
        <taxon>Betaproteobacteria</taxon>
        <taxon>Neisseriales</taxon>
        <taxon>Neisseriaceae</taxon>
        <taxon>Snodgrassella</taxon>
    </lineage>
</organism>
<proteinExistence type="predicted"/>
<dbReference type="GO" id="GO:0043107">
    <property type="term" value="P:type IV pilus-dependent motility"/>
    <property type="evidence" value="ECO:0007669"/>
    <property type="project" value="TreeGrafter"/>
</dbReference>
<evidence type="ECO:0008006" key="6">
    <source>
        <dbReference type="Google" id="ProtNLM"/>
    </source>
</evidence>
<keyword evidence="3" id="KW-0812">Transmembrane</keyword>
<reference evidence="4" key="1">
    <citation type="journal article" date="2017" name="MBio">
        <title>Type VI secretion-mediated competition in the bee gut microbiome.</title>
        <authorList>
            <person name="Steele M.I."/>
            <person name="Kwong W.K."/>
            <person name="Powell J.E."/>
            <person name="Whiteley M."/>
            <person name="Moran N.A."/>
        </authorList>
    </citation>
    <scope>NUCLEOTIDE SEQUENCE [LARGE SCALE GENOMIC DNA]</scope>
    <source>
        <strain evidence="4">WkB273</strain>
    </source>
</reference>
<evidence type="ECO:0000256" key="3">
    <source>
        <dbReference type="SAM" id="Phobius"/>
    </source>
</evidence>
<dbReference type="Proteomes" id="UP000230202">
    <property type="component" value="Unassembled WGS sequence"/>
</dbReference>
<evidence type="ECO:0000256" key="2">
    <source>
        <dbReference type="SAM" id="MobiDB-lite"/>
    </source>
</evidence>
<comment type="caution">
    <text evidence="4">The sequence shown here is derived from an EMBL/GenBank/DDBJ whole genome shotgun (WGS) entry which is preliminary data.</text>
</comment>